<organism evidence="1 2">
    <name type="scientific">Symbiodinium natans</name>
    <dbReference type="NCBI Taxonomy" id="878477"/>
    <lineage>
        <taxon>Eukaryota</taxon>
        <taxon>Sar</taxon>
        <taxon>Alveolata</taxon>
        <taxon>Dinophyceae</taxon>
        <taxon>Suessiales</taxon>
        <taxon>Symbiodiniaceae</taxon>
        <taxon>Symbiodinium</taxon>
    </lineage>
</organism>
<gene>
    <name evidence="1" type="ORF">SNAT2548_LOCUS7575</name>
</gene>
<sequence length="158" mass="16456">MAQGPPKTLSPQVIPNLSVHFSILRMLAPRIVGGLDLCVSSLLRGHATYASMNTDKPFARSTMTSATYAAGTTSVSLAEVVCDLVVGRRDECVDVGKKLDQAKDDVKNIQKAAKKSGGGGKNSEPKPGLGEGGSVCASCQLAALSALPRRHPGHADSW</sequence>
<evidence type="ECO:0000313" key="2">
    <source>
        <dbReference type="Proteomes" id="UP000604046"/>
    </source>
</evidence>
<name>A0A812JUE9_9DINO</name>
<dbReference type="AlphaFoldDB" id="A0A812JUE9"/>
<dbReference type="Proteomes" id="UP000604046">
    <property type="component" value="Unassembled WGS sequence"/>
</dbReference>
<comment type="caution">
    <text evidence="1">The sequence shown here is derived from an EMBL/GenBank/DDBJ whole genome shotgun (WGS) entry which is preliminary data.</text>
</comment>
<accession>A0A812JUE9</accession>
<protein>
    <submittedName>
        <fullName evidence="1">Uncharacterized protein</fullName>
    </submittedName>
</protein>
<reference evidence="1" key="1">
    <citation type="submission" date="2021-02" db="EMBL/GenBank/DDBJ databases">
        <authorList>
            <person name="Dougan E. K."/>
            <person name="Rhodes N."/>
            <person name="Thang M."/>
            <person name="Chan C."/>
        </authorList>
    </citation>
    <scope>NUCLEOTIDE SEQUENCE</scope>
</reference>
<keyword evidence="2" id="KW-1185">Reference proteome</keyword>
<dbReference type="EMBL" id="CAJNDS010000528">
    <property type="protein sequence ID" value="CAE7215751.1"/>
    <property type="molecule type" value="Genomic_DNA"/>
</dbReference>
<evidence type="ECO:0000313" key="1">
    <source>
        <dbReference type="EMBL" id="CAE7215751.1"/>
    </source>
</evidence>
<proteinExistence type="predicted"/>